<evidence type="ECO:0000313" key="2">
    <source>
        <dbReference type="Proteomes" id="UP000521227"/>
    </source>
</evidence>
<dbReference type="InterPro" id="IPR009922">
    <property type="entry name" value="DUF1457"/>
</dbReference>
<name>A0A840MXS9_9BRAD</name>
<protein>
    <recommendedName>
        <fullName evidence="3">PAS domain-containing protein</fullName>
    </recommendedName>
</protein>
<dbReference type="AlphaFoldDB" id="A0A840MXS9"/>
<evidence type="ECO:0000313" key="1">
    <source>
        <dbReference type="EMBL" id="MBB5051560.1"/>
    </source>
</evidence>
<reference evidence="1 2" key="1">
    <citation type="submission" date="2020-08" db="EMBL/GenBank/DDBJ databases">
        <title>Genomic Encyclopedia of Type Strains, Phase IV (KMG-IV): sequencing the most valuable type-strain genomes for metagenomic binning, comparative biology and taxonomic classification.</title>
        <authorList>
            <person name="Goeker M."/>
        </authorList>
    </citation>
    <scope>NUCLEOTIDE SEQUENCE [LARGE SCALE GENOMIC DNA]</scope>
    <source>
        <strain evidence="1 2">DSM 17498</strain>
    </source>
</reference>
<comment type="caution">
    <text evidence="1">The sequence shown here is derived from an EMBL/GenBank/DDBJ whole genome shotgun (WGS) entry which is preliminary data.</text>
</comment>
<evidence type="ECO:0008006" key="3">
    <source>
        <dbReference type="Google" id="ProtNLM"/>
    </source>
</evidence>
<organism evidence="1 2">
    <name type="scientific">Afipia massiliensis</name>
    <dbReference type="NCBI Taxonomy" id="211460"/>
    <lineage>
        <taxon>Bacteria</taxon>
        <taxon>Pseudomonadati</taxon>
        <taxon>Pseudomonadota</taxon>
        <taxon>Alphaproteobacteria</taxon>
        <taxon>Hyphomicrobiales</taxon>
        <taxon>Nitrobacteraceae</taxon>
        <taxon>Afipia</taxon>
    </lineage>
</organism>
<sequence length="153" mass="17510">MLKLWERLKGAAELPDVAAVQGYDLERVRDKLMLLDVVWRDGEPSYLIRFQGADFSKMHNRDCTGLFLDEVMAPAVRERGLKAYRMVVDRRIPAFTSTPVRNSDGETVHYERLLLPFTTTGPGVEHIQCAITLFAEENHSPFDVMREGRSRVT</sequence>
<accession>A0A840MXS9</accession>
<dbReference type="Proteomes" id="UP000521227">
    <property type="component" value="Unassembled WGS sequence"/>
</dbReference>
<proteinExistence type="predicted"/>
<dbReference type="RefSeq" id="WP_184083530.1">
    <property type="nucleotide sequence ID" value="NZ_JACHIJ010000002.1"/>
</dbReference>
<gene>
    <name evidence="1" type="ORF">HNQ36_001514</name>
</gene>
<dbReference type="Pfam" id="PF07310">
    <property type="entry name" value="PAS_5"/>
    <property type="match status" value="1"/>
</dbReference>
<dbReference type="EMBL" id="JACHIJ010000002">
    <property type="protein sequence ID" value="MBB5051560.1"/>
    <property type="molecule type" value="Genomic_DNA"/>
</dbReference>